<gene>
    <name evidence="3" type="ORF">HYPBUDRAFT_156045</name>
</gene>
<dbReference type="InterPro" id="IPR050600">
    <property type="entry name" value="SETD3_SETD6_MTase"/>
</dbReference>
<name>A0A1E4RPB0_9ASCO</name>
<feature type="compositionally biased region" description="Acidic residues" evidence="1">
    <location>
        <begin position="206"/>
        <end position="228"/>
    </location>
</feature>
<dbReference type="GO" id="GO:0005634">
    <property type="term" value="C:nucleus"/>
    <property type="evidence" value="ECO:0007669"/>
    <property type="project" value="TreeGrafter"/>
</dbReference>
<organism evidence="3 4">
    <name type="scientific">Hyphopichia burtonii NRRL Y-1933</name>
    <dbReference type="NCBI Taxonomy" id="984485"/>
    <lineage>
        <taxon>Eukaryota</taxon>
        <taxon>Fungi</taxon>
        <taxon>Dikarya</taxon>
        <taxon>Ascomycota</taxon>
        <taxon>Saccharomycotina</taxon>
        <taxon>Pichiomycetes</taxon>
        <taxon>Debaryomycetaceae</taxon>
        <taxon>Hyphopichia</taxon>
    </lineage>
</organism>
<dbReference type="Gene3D" id="3.90.1410.10">
    <property type="entry name" value="set domain protein methyltransferase, domain 1"/>
    <property type="match status" value="2"/>
</dbReference>
<dbReference type="Proteomes" id="UP000095085">
    <property type="component" value="Unassembled WGS sequence"/>
</dbReference>
<dbReference type="PANTHER" id="PTHR13271">
    <property type="entry name" value="UNCHARACTERIZED PUTATIVE METHYLTRANSFERASE"/>
    <property type="match status" value="1"/>
</dbReference>
<dbReference type="SUPFAM" id="SSF82199">
    <property type="entry name" value="SET domain"/>
    <property type="match status" value="1"/>
</dbReference>
<dbReference type="Pfam" id="PF00856">
    <property type="entry name" value="SET"/>
    <property type="match status" value="1"/>
</dbReference>
<dbReference type="GeneID" id="30996717"/>
<evidence type="ECO:0000259" key="2">
    <source>
        <dbReference type="PROSITE" id="PS50280"/>
    </source>
</evidence>
<dbReference type="InterPro" id="IPR046341">
    <property type="entry name" value="SET_dom_sf"/>
</dbReference>
<dbReference type="PROSITE" id="PS50280">
    <property type="entry name" value="SET"/>
    <property type="match status" value="1"/>
</dbReference>
<dbReference type="PIRSF" id="PIRSF011771">
    <property type="entry name" value="RMS1_SET"/>
    <property type="match status" value="1"/>
</dbReference>
<accession>A0A1E4RPB0</accession>
<evidence type="ECO:0000313" key="3">
    <source>
        <dbReference type="EMBL" id="ODV69051.1"/>
    </source>
</evidence>
<dbReference type="RefSeq" id="XP_020078118.1">
    <property type="nucleotide sequence ID" value="XM_020222168.1"/>
</dbReference>
<keyword evidence="4" id="KW-1185">Reference proteome</keyword>
<proteinExistence type="predicted"/>
<evidence type="ECO:0000313" key="4">
    <source>
        <dbReference type="Proteomes" id="UP000095085"/>
    </source>
</evidence>
<feature type="region of interest" description="Disordered" evidence="1">
    <location>
        <begin position="554"/>
        <end position="578"/>
    </location>
</feature>
<dbReference type="STRING" id="984485.A0A1E4RPB0"/>
<reference evidence="4" key="1">
    <citation type="submission" date="2016-05" db="EMBL/GenBank/DDBJ databases">
        <title>Comparative genomics of biotechnologically important yeasts.</title>
        <authorList>
            <consortium name="DOE Joint Genome Institute"/>
            <person name="Riley R."/>
            <person name="Haridas S."/>
            <person name="Wolfe K.H."/>
            <person name="Lopes M.R."/>
            <person name="Hittinger C.T."/>
            <person name="Goker M."/>
            <person name="Salamov A."/>
            <person name="Wisecaver J."/>
            <person name="Long T.M."/>
            <person name="Aerts A.L."/>
            <person name="Barry K."/>
            <person name="Choi C."/>
            <person name="Clum A."/>
            <person name="Coughlan A.Y."/>
            <person name="Deshpande S."/>
            <person name="Douglass A.P."/>
            <person name="Hanson S.J."/>
            <person name="Klenk H.-P."/>
            <person name="Labutti K."/>
            <person name="Lapidus A."/>
            <person name="Lindquist E."/>
            <person name="Lipzen A."/>
            <person name="Meier-Kolthoff J.P."/>
            <person name="Ohm R.A."/>
            <person name="Otillar R.P."/>
            <person name="Pangilinan J."/>
            <person name="Peng Y."/>
            <person name="Rokas A."/>
            <person name="Rosa C.A."/>
            <person name="Scheuner C."/>
            <person name="Sibirny A.A."/>
            <person name="Slot J.C."/>
            <person name="Stielow J.B."/>
            <person name="Sun H."/>
            <person name="Kurtzman C.P."/>
            <person name="Blackwell M."/>
            <person name="Grigoriev I.V."/>
            <person name="Jeffries T.W."/>
        </authorList>
    </citation>
    <scope>NUCLEOTIDE SEQUENCE [LARGE SCALE GENOMIC DNA]</scope>
    <source>
        <strain evidence="4">NRRL Y-1933</strain>
    </source>
</reference>
<dbReference type="GO" id="GO:0016279">
    <property type="term" value="F:protein-lysine N-methyltransferase activity"/>
    <property type="evidence" value="ECO:0007669"/>
    <property type="project" value="EnsemblFungi"/>
</dbReference>
<dbReference type="OrthoDB" id="341421at2759"/>
<dbReference type="AlphaFoldDB" id="A0A1E4RPB0"/>
<dbReference type="PANTHER" id="PTHR13271:SF34">
    <property type="entry name" value="N-LYSINE METHYLTRANSFERASE SETD6"/>
    <property type="match status" value="1"/>
</dbReference>
<sequence length="578" mass="66515">MNKFEKFTDNFSNWLKERGIQINSKLKLEDLREQNQGRGLVAVEDIKEDQVLFSLPRSVTICVDNCTLIKDRPDLKEKLMKLNHWDSLIIVLLYEIKVVGEKSPWIDYFNILPINDEQNYVFNQLMFWSPEELKHLSPSLITERIGRDLAEAMYRKLHPKIVVHDFKIDQLGEVSLDEYHKIASLIMSYSFDVERPEFVGKFDQGQDSDLDDYEDDDDNDDNDDDDNTNDNPESNGKPARVVSTNANVSDTEEKGLSNITLSSDKTDVGTFPSTDDEAEGNIFNDGFFKSMVPLADMLNADTTKHNASLFYTKLELIMKSVKPIKKGQQVYNTYSDHPNSEILRRYGYVEIRGSKYDFGEIPLPLIKKFFIETQSMSPSLVDEVLSIMNQIVHEDEEDEMVDIVLDSYDCFKTGEVIIELIFVIQVLTIISALNLLKSMEHLKYESKFAFVNRILKKCYQLIESKKLTKIFLSNYKKILGLRIAQYPEIATISFNDNMMLNRKKMAGVVLKSEYQSLVNCLNIDMAFNTDNGPYKFIEDDKLIKNIVKKSFLNDSPSTDEDILSLTSGEPSNKKQKTE</sequence>
<evidence type="ECO:0000256" key="1">
    <source>
        <dbReference type="SAM" id="MobiDB-lite"/>
    </source>
</evidence>
<dbReference type="InterPro" id="IPR001214">
    <property type="entry name" value="SET_dom"/>
</dbReference>
<feature type="domain" description="SET" evidence="2">
    <location>
        <begin position="24"/>
        <end position="335"/>
    </location>
</feature>
<feature type="region of interest" description="Disordered" evidence="1">
    <location>
        <begin position="201"/>
        <end position="255"/>
    </location>
</feature>
<protein>
    <submittedName>
        <fullName evidence="3">Putative transcription regulator</fullName>
    </submittedName>
</protein>
<dbReference type="EMBL" id="KV454539">
    <property type="protein sequence ID" value="ODV69051.1"/>
    <property type="molecule type" value="Genomic_DNA"/>
</dbReference>
<dbReference type="InterPro" id="IPR011383">
    <property type="entry name" value="N-lys_methylase_SETD6"/>
</dbReference>